<evidence type="ECO:0000313" key="2">
    <source>
        <dbReference type="Proteomes" id="UP000637788"/>
    </source>
</evidence>
<reference evidence="1" key="1">
    <citation type="journal article" date="2014" name="Int. J. Syst. Evol. Microbiol.">
        <title>Complete genome sequence of Corynebacterium casei LMG S-19264T (=DSM 44701T), isolated from a smear-ripened cheese.</title>
        <authorList>
            <consortium name="US DOE Joint Genome Institute (JGI-PGF)"/>
            <person name="Walter F."/>
            <person name="Albersmeier A."/>
            <person name="Kalinowski J."/>
            <person name="Ruckert C."/>
        </authorList>
    </citation>
    <scope>NUCLEOTIDE SEQUENCE</scope>
    <source>
        <strain evidence="1">JCM 3035</strain>
    </source>
</reference>
<protein>
    <submittedName>
        <fullName evidence="1">Uncharacterized protein</fullName>
    </submittedName>
</protein>
<comment type="caution">
    <text evidence="1">The sequence shown here is derived from an EMBL/GenBank/DDBJ whole genome shotgun (WGS) entry which is preliminary data.</text>
</comment>
<reference evidence="1" key="2">
    <citation type="submission" date="2020-09" db="EMBL/GenBank/DDBJ databases">
        <authorList>
            <person name="Sun Q."/>
            <person name="Ohkuma M."/>
        </authorList>
    </citation>
    <scope>NUCLEOTIDE SEQUENCE</scope>
    <source>
        <strain evidence="1">JCM 3035</strain>
    </source>
</reference>
<name>A0A917RN75_9ACTN</name>
<accession>A0A917RN75</accession>
<organism evidence="1 2">
    <name type="scientific">Streptomyces flaveus</name>
    <dbReference type="NCBI Taxonomy" id="66370"/>
    <lineage>
        <taxon>Bacteria</taxon>
        <taxon>Bacillati</taxon>
        <taxon>Actinomycetota</taxon>
        <taxon>Actinomycetes</taxon>
        <taxon>Kitasatosporales</taxon>
        <taxon>Streptomycetaceae</taxon>
        <taxon>Streptomyces</taxon>
        <taxon>Streptomyces aurantiacus group</taxon>
    </lineage>
</organism>
<dbReference type="Proteomes" id="UP000637788">
    <property type="component" value="Unassembled WGS sequence"/>
</dbReference>
<dbReference type="EMBL" id="BMPQ01000053">
    <property type="protein sequence ID" value="GGL15767.1"/>
    <property type="molecule type" value="Genomic_DNA"/>
</dbReference>
<keyword evidence="2" id="KW-1185">Reference proteome</keyword>
<sequence length="184" mass="20370">MTSRHIPPSEILDFEKTLALADSLAEASDRLTAGQKISGPAADRYIAAAHEFTDRYGGGFATKGQMKALRNNPRLQIFEDPQALLTCNLDPYKALCDPDLASSAKPSMRTPNWNRCNPACANISRTDTHIDRAREQLAQIDADCTDPHLPYPVRRRLDLCRANREKIIQEHVASPGRVASKDST</sequence>
<gene>
    <name evidence="1" type="ORF">GCM10010094_90840</name>
</gene>
<evidence type="ECO:0000313" key="1">
    <source>
        <dbReference type="EMBL" id="GGL15767.1"/>
    </source>
</evidence>
<dbReference type="AlphaFoldDB" id="A0A917RN75"/>
<proteinExistence type="predicted"/>